<reference evidence="6 7" key="1">
    <citation type="journal article" date="2018" name="New Phytol.">
        <title>Phylogenomics of Endogonaceae and evolution of mycorrhizas within Mucoromycota.</title>
        <authorList>
            <person name="Chang Y."/>
            <person name="Desiro A."/>
            <person name="Na H."/>
            <person name="Sandor L."/>
            <person name="Lipzen A."/>
            <person name="Clum A."/>
            <person name="Barry K."/>
            <person name="Grigoriev I.V."/>
            <person name="Martin F.M."/>
            <person name="Stajich J.E."/>
            <person name="Smith M.E."/>
            <person name="Bonito G."/>
            <person name="Spatafora J.W."/>
        </authorList>
    </citation>
    <scope>NUCLEOTIDE SEQUENCE [LARGE SCALE GENOMIC DNA]</scope>
    <source>
        <strain evidence="6 7">GMNB39</strain>
    </source>
</reference>
<dbReference type="Pfam" id="PF00571">
    <property type="entry name" value="CBS"/>
    <property type="match status" value="1"/>
</dbReference>
<evidence type="ECO:0000256" key="3">
    <source>
        <dbReference type="PROSITE-ProRule" id="PRU00703"/>
    </source>
</evidence>
<feature type="non-terminal residue" evidence="6">
    <location>
        <position position="249"/>
    </location>
</feature>
<dbReference type="EMBL" id="RBNI01022004">
    <property type="protein sequence ID" value="RUO96316.1"/>
    <property type="molecule type" value="Genomic_DNA"/>
</dbReference>
<protein>
    <recommendedName>
        <fullName evidence="5">CBS domain-containing protein</fullName>
    </recommendedName>
</protein>
<dbReference type="InterPro" id="IPR000644">
    <property type="entry name" value="CBS_dom"/>
</dbReference>
<evidence type="ECO:0000313" key="7">
    <source>
        <dbReference type="Proteomes" id="UP000268093"/>
    </source>
</evidence>
<dbReference type="OrthoDB" id="449052at2759"/>
<keyword evidence="1" id="KW-0677">Repeat</keyword>
<keyword evidence="2 3" id="KW-0129">CBS domain</keyword>
<evidence type="ECO:0000256" key="2">
    <source>
        <dbReference type="ARBA" id="ARBA00023122"/>
    </source>
</evidence>
<gene>
    <name evidence="6" type="ORF">BC936DRAFT_142214</name>
</gene>
<evidence type="ECO:0000256" key="4">
    <source>
        <dbReference type="SAM" id="MobiDB-lite"/>
    </source>
</evidence>
<name>A0A433A0W3_9FUNG</name>
<feature type="region of interest" description="Disordered" evidence="4">
    <location>
        <begin position="1"/>
        <end position="23"/>
    </location>
</feature>
<feature type="compositionally biased region" description="Low complexity" evidence="4">
    <location>
        <begin position="1"/>
        <end position="12"/>
    </location>
</feature>
<evidence type="ECO:0000256" key="1">
    <source>
        <dbReference type="ARBA" id="ARBA00022737"/>
    </source>
</evidence>
<dbReference type="SUPFAM" id="SSF54631">
    <property type="entry name" value="CBS-domain pair"/>
    <property type="match status" value="1"/>
</dbReference>
<dbReference type="GO" id="GO:0004865">
    <property type="term" value="F:protein serine/threonine phosphatase inhibitor activity"/>
    <property type="evidence" value="ECO:0007669"/>
    <property type="project" value="TreeGrafter"/>
</dbReference>
<dbReference type="Proteomes" id="UP000268093">
    <property type="component" value="Unassembled WGS sequence"/>
</dbReference>
<dbReference type="Gene3D" id="3.10.580.10">
    <property type="entry name" value="CBS-domain"/>
    <property type="match status" value="1"/>
</dbReference>
<dbReference type="PANTHER" id="PTHR13780:SF36">
    <property type="entry name" value="CBS DOMAIN-CONTAINING PROTEIN"/>
    <property type="match status" value="1"/>
</dbReference>
<organism evidence="6 7">
    <name type="scientific">Jimgerdemannia flammicorona</name>
    <dbReference type="NCBI Taxonomy" id="994334"/>
    <lineage>
        <taxon>Eukaryota</taxon>
        <taxon>Fungi</taxon>
        <taxon>Fungi incertae sedis</taxon>
        <taxon>Mucoromycota</taxon>
        <taxon>Mucoromycotina</taxon>
        <taxon>Endogonomycetes</taxon>
        <taxon>Endogonales</taxon>
        <taxon>Endogonaceae</taxon>
        <taxon>Jimgerdemannia</taxon>
    </lineage>
</organism>
<sequence>MTDTTTSDHSTTGLGYNSQQDREGITTETHDWTMITAGSLIQNQHVVTIEASTPVEDACEILIKNNISSAPVYDVDVSSIPSSPSSPVGAIKKLNYVGMFDYGDLITYLLIVLRKMDVPDGEQTLEIKELVRRALGGQSVPVKLASGAYLSRKNPFYSILPEATLLSVVEEFACGTHRGKLAVIGLHDSIVLVLTWGSSNNWETGNKMRFCVMDANGEIKGILSQSTVVTYLHKNVNKFPQLKLLLEKS</sequence>
<dbReference type="InterPro" id="IPR050511">
    <property type="entry name" value="AMPK_gamma/SDS23_families"/>
</dbReference>
<proteinExistence type="predicted"/>
<feature type="domain" description="CBS" evidence="5">
    <location>
        <begin position="42"/>
        <end position="118"/>
    </location>
</feature>
<accession>A0A433A0W3</accession>
<dbReference type="PANTHER" id="PTHR13780">
    <property type="entry name" value="AMP-ACTIVATED PROTEIN KINASE, GAMMA REGULATORY SUBUNIT"/>
    <property type="match status" value="1"/>
</dbReference>
<dbReference type="GO" id="GO:0042149">
    <property type="term" value="P:cellular response to glucose starvation"/>
    <property type="evidence" value="ECO:0007669"/>
    <property type="project" value="TreeGrafter"/>
</dbReference>
<dbReference type="SMART" id="SM00116">
    <property type="entry name" value="CBS"/>
    <property type="match status" value="1"/>
</dbReference>
<dbReference type="AlphaFoldDB" id="A0A433A0W3"/>
<keyword evidence="7" id="KW-1185">Reference proteome</keyword>
<dbReference type="InterPro" id="IPR046342">
    <property type="entry name" value="CBS_dom_sf"/>
</dbReference>
<comment type="caution">
    <text evidence="6">The sequence shown here is derived from an EMBL/GenBank/DDBJ whole genome shotgun (WGS) entry which is preliminary data.</text>
</comment>
<dbReference type="PROSITE" id="PS51371">
    <property type="entry name" value="CBS"/>
    <property type="match status" value="1"/>
</dbReference>
<evidence type="ECO:0000259" key="5">
    <source>
        <dbReference type="PROSITE" id="PS51371"/>
    </source>
</evidence>
<evidence type="ECO:0000313" key="6">
    <source>
        <dbReference type="EMBL" id="RUO96316.1"/>
    </source>
</evidence>